<proteinExistence type="predicted"/>
<reference evidence="3 4" key="1">
    <citation type="submission" date="2022-06" db="EMBL/GenBank/DDBJ databases">
        <title>Runella sp. S5 genome sequencing.</title>
        <authorList>
            <person name="Park S."/>
        </authorList>
    </citation>
    <scope>NUCLEOTIDE SEQUENCE [LARGE SCALE GENOMIC DNA]</scope>
    <source>
        <strain evidence="3 4">S5</strain>
    </source>
</reference>
<keyword evidence="1" id="KW-0812">Transmembrane</keyword>
<evidence type="ECO:0000313" key="4">
    <source>
        <dbReference type="Proteomes" id="UP001204772"/>
    </source>
</evidence>
<evidence type="ECO:0000256" key="2">
    <source>
        <dbReference type="SAM" id="SignalP"/>
    </source>
</evidence>
<dbReference type="RefSeq" id="WP_253530013.1">
    <property type="nucleotide sequence ID" value="NZ_JAMZEL010000008.1"/>
</dbReference>
<dbReference type="EMBL" id="JAMZEL010000008">
    <property type="protein sequence ID" value="MCP1384457.1"/>
    <property type="molecule type" value="Genomic_DNA"/>
</dbReference>
<gene>
    <name evidence="3" type="ORF">NCI00_18610</name>
</gene>
<evidence type="ECO:0000313" key="3">
    <source>
        <dbReference type="EMBL" id="MCP1384457.1"/>
    </source>
</evidence>
<evidence type="ECO:0008006" key="5">
    <source>
        <dbReference type="Google" id="ProtNLM"/>
    </source>
</evidence>
<name>A0ABT1FRW5_9BACT</name>
<keyword evidence="1" id="KW-0472">Membrane</keyword>
<keyword evidence="4" id="KW-1185">Reference proteome</keyword>
<keyword evidence="1" id="KW-1133">Transmembrane helix</keyword>
<protein>
    <recommendedName>
        <fullName evidence="5">DUF3108 domain-containing protein</fullName>
    </recommendedName>
</protein>
<feature type="signal peptide" evidence="2">
    <location>
        <begin position="1"/>
        <end position="24"/>
    </location>
</feature>
<comment type="caution">
    <text evidence="3">The sequence shown here is derived from an EMBL/GenBank/DDBJ whole genome shotgun (WGS) entry which is preliminary data.</text>
</comment>
<sequence>MKNFIKNFSILAFVLLAMAAGVEAAGSIAGFVAGSVAYAGLQYAGVVELPFGAAYVNLKIGNVKRQNRQLDNQGGFTKMAIILPESFATHWPLSSHLGASGVEVTTPPTITVGEKFGNVVFDLDAGMLKSSRKGDIDSSNHSHEGSFSVSGVTVEQLTELEKTKGGCLLVGWDSDGRRWLAGSTKRPLSLEYDVDFGDKPDSKRKITAKFKRDGFKFPLLSLGEAVTLTLETLTELD</sequence>
<evidence type="ECO:0000256" key="1">
    <source>
        <dbReference type="SAM" id="Phobius"/>
    </source>
</evidence>
<feature type="chain" id="PRO_5046270302" description="DUF3108 domain-containing protein" evidence="2">
    <location>
        <begin position="25"/>
        <end position="237"/>
    </location>
</feature>
<feature type="transmembrane region" description="Helical" evidence="1">
    <location>
        <begin position="40"/>
        <end position="58"/>
    </location>
</feature>
<dbReference type="Proteomes" id="UP001204772">
    <property type="component" value="Unassembled WGS sequence"/>
</dbReference>
<keyword evidence="2" id="KW-0732">Signal</keyword>
<accession>A0ABT1FRW5</accession>
<organism evidence="3 4">
    <name type="scientific">Runella salmonicolor</name>
    <dbReference type="NCBI Taxonomy" id="2950278"/>
    <lineage>
        <taxon>Bacteria</taxon>
        <taxon>Pseudomonadati</taxon>
        <taxon>Bacteroidota</taxon>
        <taxon>Cytophagia</taxon>
        <taxon>Cytophagales</taxon>
        <taxon>Spirosomataceae</taxon>
        <taxon>Runella</taxon>
    </lineage>
</organism>